<name>A0A9W9HD17_9EURO</name>
<feature type="region of interest" description="Disordered" evidence="1">
    <location>
        <begin position="362"/>
        <end position="437"/>
    </location>
</feature>
<gene>
    <name evidence="2" type="ORF">N7476_007020</name>
</gene>
<evidence type="ECO:0000313" key="2">
    <source>
        <dbReference type="EMBL" id="KAJ5311160.1"/>
    </source>
</evidence>
<dbReference type="EMBL" id="JAPZBO010000007">
    <property type="protein sequence ID" value="KAJ5311160.1"/>
    <property type="molecule type" value="Genomic_DNA"/>
</dbReference>
<organism evidence="2 3">
    <name type="scientific">Penicillium atrosanguineum</name>
    <dbReference type="NCBI Taxonomy" id="1132637"/>
    <lineage>
        <taxon>Eukaryota</taxon>
        <taxon>Fungi</taxon>
        <taxon>Dikarya</taxon>
        <taxon>Ascomycota</taxon>
        <taxon>Pezizomycotina</taxon>
        <taxon>Eurotiomycetes</taxon>
        <taxon>Eurotiomycetidae</taxon>
        <taxon>Eurotiales</taxon>
        <taxon>Aspergillaceae</taxon>
        <taxon>Penicillium</taxon>
    </lineage>
</organism>
<reference evidence="2" key="2">
    <citation type="journal article" date="2023" name="IMA Fungus">
        <title>Comparative genomic study of the Penicillium genus elucidates a diverse pangenome and 15 lateral gene transfer events.</title>
        <authorList>
            <person name="Petersen C."/>
            <person name="Sorensen T."/>
            <person name="Nielsen M.R."/>
            <person name="Sondergaard T.E."/>
            <person name="Sorensen J.L."/>
            <person name="Fitzpatrick D.A."/>
            <person name="Frisvad J.C."/>
            <person name="Nielsen K.L."/>
        </authorList>
    </citation>
    <scope>NUCLEOTIDE SEQUENCE</scope>
    <source>
        <strain evidence="2">IBT 21472</strain>
    </source>
</reference>
<feature type="region of interest" description="Disordered" evidence="1">
    <location>
        <begin position="292"/>
        <end position="335"/>
    </location>
</feature>
<dbReference type="AlphaFoldDB" id="A0A9W9HD17"/>
<evidence type="ECO:0000256" key="1">
    <source>
        <dbReference type="SAM" id="MobiDB-lite"/>
    </source>
</evidence>
<feature type="compositionally biased region" description="Low complexity" evidence="1">
    <location>
        <begin position="323"/>
        <end position="334"/>
    </location>
</feature>
<reference evidence="2" key="1">
    <citation type="submission" date="2022-12" db="EMBL/GenBank/DDBJ databases">
        <authorList>
            <person name="Petersen C."/>
        </authorList>
    </citation>
    <scope>NUCLEOTIDE SEQUENCE</scope>
    <source>
        <strain evidence="2">IBT 21472</strain>
    </source>
</reference>
<evidence type="ECO:0000313" key="3">
    <source>
        <dbReference type="Proteomes" id="UP001147746"/>
    </source>
</evidence>
<proteinExistence type="predicted"/>
<keyword evidence="3" id="KW-1185">Reference proteome</keyword>
<protein>
    <submittedName>
        <fullName evidence="2">Uncharacterized protein</fullName>
    </submittedName>
</protein>
<comment type="caution">
    <text evidence="2">The sequence shown here is derived from an EMBL/GenBank/DDBJ whole genome shotgun (WGS) entry which is preliminary data.</text>
</comment>
<sequence length="437" mass="49552">MRYENWDVLIFPEGTKVPVQEFKTQCFVIRETESSYLQNVSTGHSYYPVQGNYGQLPVLTTFIPSMTKDSPYRFSIHSWEKPRPSRLIEGMMQPDDLLMYEARVFVDQQCVAAGFFSQRTQWPYVIDLSSHIDREGNQDALRFPSFHREILDQRHWDAGDSNGRIRLVIAEGFSRPHRSPPFERFKDVIMFSFQHAPLHILEYSTIAWPNPSMWAPSRPAFKYTGTCEPKAADDHSHSPSKSGPRLAAMSLPSVPQSYNPWAQTRPFPLPQTWSDQDPRYANVNHRFSEPFAEPTSLFNERERGWSQRGARSSREDIPMPDYSSSSASSRVISSDTGNSYEQVHMDDDQYNMLIQALTPTKAGGVRAPSNTPSATINAAKLGRSPSGNIKSKKEVSILDDTQETPKKSTQRVAETVKENSREVSGQDEDAISISSTL</sequence>
<accession>A0A9W9HD17</accession>
<dbReference type="Proteomes" id="UP001147746">
    <property type="component" value="Unassembled WGS sequence"/>
</dbReference>